<dbReference type="FunFam" id="1.10.760.10:FF:000021">
    <property type="entry name" value="Cytochrome c6, chloroplastic"/>
    <property type="match status" value="1"/>
</dbReference>
<keyword evidence="6" id="KW-0249">Electron transport</keyword>
<name>A0AAN7M6N5_TRANT</name>
<dbReference type="SUPFAM" id="SSF46626">
    <property type="entry name" value="Cytochrome c"/>
    <property type="match status" value="1"/>
</dbReference>
<comment type="caution">
    <text evidence="14">The sequence shown here is derived from an EMBL/GenBank/DDBJ whole genome shotgun (WGS) entry which is preliminary data.</text>
</comment>
<dbReference type="AlphaFoldDB" id="A0AAN7M6N5"/>
<evidence type="ECO:0000256" key="1">
    <source>
        <dbReference type="ARBA" id="ARBA00002347"/>
    </source>
</evidence>
<accession>A0AAN7M6N5</accession>
<keyword evidence="3" id="KW-0813">Transport</keyword>
<dbReference type="PROSITE" id="PS51007">
    <property type="entry name" value="CYTC"/>
    <property type="match status" value="1"/>
</dbReference>
<feature type="domain" description="Cytochrome c" evidence="13">
    <location>
        <begin position="71"/>
        <end position="163"/>
    </location>
</feature>
<evidence type="ECO:0000256" key="11">
    <source>
        <dbReference type="ARBA" id="ARBA00033211"/>
    </source>
</evidence>
<evidence type="ECO:0000256" key="9">
    <source>
        <dbReference type="ARBA" id="ARBA00030448"/>
    </source>
</evidence>
<evidence type="ECO:0000259" key="13">
    <source>
        <dbReference type="PROSITE" id="PS51007"/>
    </source>
</evidence>
<evidence type="ECO:0000256" key="8">
    <source>
        <dbReference type="ARBA" id="ARBA00023078"/>
    </source>
</evidence>
<dbReference type="Proteomes" id="UP001346149">
    <property type="component" value="Unassembled WGS sequence"/>
</dbReference>
<protein>
    <recommendedName>
        <fullName evidence="11">Cytochrome c-553</fullName>
    </recommendedName>
    <alternativeName>
        <fullName evidence="10">Cytochrome c553</fullName>
    </alternativeName>
    <alternativeName>
        <fullName evidence="9">Soluble cytochrome f</fullName>
    </alternativeName>
</protein>
<gene>
    <name evidence="14" type="ORF">SAY86_023043</name>
</gene>
<dbReference type="EMBL" id="JAXQNO010000008">
    <property type="protein sequence ID" value="KAK4792608.1"/>
    <property type="molecule type" value="Genomic_DNA"/>
</dbReference>
<dbReference type="InterPro" id="IPR009056">
    <property type="entry name" value="Cyt_c-like_dom"/>
</dbReference>
<comment type="similarity">
    <text evidence="2">Belongs to the cytochrome c family. PetJ subfamily.</text>
</comment>
<dbReference type="Pfam" id="PF13442">
    <property type="entry name" value="Cytochrome_CBB3"/>
    <property type="match status" value="1"/>
</dbReference>
<evidence type="ECO:0000256" key="7">
    <source>
        <dbReference type="ARBA" id="ARBA00023004"/>
    </source>
</evidence>
<dbReference type="Gene3D" id="1.10.760.10">
    <property type="entry name" value="Cytochrome c-like domain"/>
    <property type="match status" value="1"/>
</dbReference>
<dbReference type="InterPro" id="IPR023655">
    <property type="entry name" value="Cyt_C6"/>
</dbReference>
<dbReference type="PANTHER" id="PTHR34688">
    <property type="entry name" value="CYTOCHROME C6, CHLOROPLASTIC"/>
    <property type="match status" value="1"/>
</dbReference>
<reference evidence="14 15" key="1">
    <citation type="journal article" date="2023" name="Hortic Res">
        <title>Pangenome of water caltrop reveals structural variations and asymmetric subgenome divergence after allopolyploidization.</title>
        <authorList>
            <person name="Zhang X."/>
            <person name="Chen Y."/>
            <person name="Wang L."/>
            <person name="Yuan Y."/>
            <person name="Fang M."/>
            <person name="Shi L."/>
            <person name="Lu R."/>
            <person name="Comes H.P."/>
            <person name="Ma Y."/>
            <person name="Chen Y."/>
            <person name="Huang G."/>
            <person name="Zhou Y."/>
            <person name="Zheng Z."/>
            <person name="Qiu Y."/>
        </authorList>
    </citation>
    <scope>NUCLEOTIDE SEQUENCE [LARGE SCALE GENOMIC DNA]</scope>
    <source>
        <strain evidence="14">F231</strain>
    </source>
</reference>
<dbReference type="PANTHER" id="PTHR34688:SF2">
    <property type="entry name" value="CYTOCHROME C6, CHLOROPLASTIC"/>
    <property type="match status" value="1"/>
</dbReference>
<keyword evidence="5 12" id="KW-0479">Metal-binding</keyword>
<evidence type="ECO:0000256" key="4">
    <source>
        <dbReference type="ARBA" id="ARBA00022617"/>
    </source>
</evidence>
<keyword evidence="8" id="KW-0793">Thylakoid</keyword>
<evidence type="ECO:0000313" key="15">
    <source>
        <dbReference type="Proteomes" id="UP001346149"/>
    </source>
</evidence>
<keyword evidence="4 12" id="KW-0349">Heme</keyword>
<dbReference type="InterPro" id="IPR036909">
    <property type="entry name" value="Cyt_c-like_dom_sf"/>
</dbReference>
<evidence type="ECO:0000256" key="5">
    <source>
        <dbReference type="ARBA" id="ARBA00022723"/>
    </source>
</evidence>
<evidence type="ECO:0000256" key="10">
    <source>
        <dbReference type="ARBA" id="ARBA00031247"/>
    </source>
</evidence>
<keyword evidence="7 12" id="KW-0408">Iron</keyword>
<evidence type="ECO:0000256" key="3">
    <source>
        <dbReference type="ARBA" id="ARBA00022448"/>
    </source>
</evidence>
<dbReference type="GO" id="GO:0005506">
    <property type="term" value="F:iron ion binding"/>
    <property type="evidence" value="ECO:0007669"/>
    <property type="project" value="InterPro"/>
</dbReference>
<proteinExistence type="inferred from homology"/>
<evidence type="ECO:0000256" key="12">
    <source>
        <dbReference type="PROSITE-ProRule" id="PRU00433"/>
    </source>
</evidence>
<evidence type="ECO:0000256" key="2">
    <source>
        <dbReference type="ARBA" id="ARBA00009650"/>
    </source>
</evidence>
<dbReference type="GO" id="GO:0020037">
    <property type="term" value="F:heme binding"/>
    <property type="evidence" value="ECO:0007669"/>
    <property type="project" value="InterPro"/>
</dbReference>
<sequence length="176" mass="18698">MQSLSLCLTSLSSGAMAPFTVKGTAVGTVVVGSPKRKEGVEFIRALAPPLMAAIVALSPLCGTPAAFGQTVDIQRGSALFGRACIGCHDAGGNIIQPGATLFTKDLQRNGTDTVEEIYKVTYFGKGRMPGFGENCTPKGQCTFGPRLQEEDIKVLAQFVKEQADRGWPVMEVTRQD</sequence>
<organism evidence="14 15">
    <name type="scientific">Trapa natans</name>
    <name type="common">Water chestnut</name>
    <dbReference type="NCBI Taxonomy" id="22666"/>
    <lineage>
        <taxon>Eukaryota</taxon>
        <taxon>Viridiplantae</taxon>
        <taxon>Streptophyta</taxon>
        <taxon>Embryophyta</taxon>
        <taxon>Tracheophyta</taxon>
        <taxon>Spermatophyta</taxon>
        <taxon>Magnoliopsida</taxon>
        <taxon>eudicotyledons</taxon>
        <taxon>Gunneridae</taxon>
        <taxon>Pentapetalae</taxon>
        <taxon>rosids</taxon>
        <taxon>malvids</taxon>
        <taxon>Myrtales</taxon>
        <taxon>Lythraceae</taxon>
        <taxon>Trapa</taxon>
    </lineage>
</organism>
<evidence type="ECO:0000313" key="14">
    <source>
        <dbReference type="EMBL" id="KAK4792608.1"/>
    </source>
</evidence>
<evidence type="ECO:0000256" key="6">
    <source>
        <dbReference type="ARBA" id="ARBA00022982"/>
    </source>
</evidence>
<keyword evidence="15" id="KW-1185">Reference proteome</keyword>
<dbReference type="GO" id="GO:0009055">
    <property type="term" value="F:electron transfer activity"/>
    <property type="evidence" value="ECO:0007669"/>
    <property type="project" value="InterPro"/>
</dbReference>
<comment type="function">
    <text evidence="1">Functions as an electron carrier between membrane-bound cytochrome b6-f and photosystem I in oxygenic photosynthesis.</text>
</comment>